<dbReference type="InterPro" id="IPR001154">
    <property type="entry name" value="TopoII_euk"/>
</dbReference>
<dbReference type="GO" id="GO:0003677">
    <property type="term" value="F:DNA binding"/>
    <property type="evidence" value="ECO:0007669"/>
    <property type="project" value="UniProtKB-UniRule"/>
</dbReference>
<dbReference type="EMBL" id="JBHFFA010000003">
    <property type="protein sequence ID" value="KAL2635004.1"/>
    <property type="molecule type" value="Genomic_DNA"/>
</dbReference>
<feature type="active site" description="O-(5'-phospho-DNA)-tyrosine intermediate" evidence="12">
    <location>
        <position position="818"/>
    </location>
</feature>
<dbReference type="GO" id="GO:0005524">
    <property type="term" value="F:ATP binding"/>
    <property type="evidence" value="ECO:0007669"/>
    <property type="project" value="UniProtKB-UniRule"/>
</dbReference>
<feature type="compositionally biased region" description="Low complexity" evidence="15">
    <location>
        <begin position="1260"/>
        <end position="1271"/>
    </location>
</feature>
<keyword evidence="9 12" id="KW-0799">Topoisomerase</keyword>
<protein>
    <recommendedName>
        <fullName evidence="13">DNA topoisomerase 2</fullName>
        <ecNumber evidence="13">5.6.2.2</ecNumber>
    </recommendedName>
</protein>
<dbReference type="SUPFAM" id="SSF54211">
    <property type="entry name" value="Ribosomal protein S5 domain 2-like"/>
    <property type="match status" value="1"/>
</dbReference>
<dbReference type="Pfam" id="PF02518">
    <property type="entry name" value="HATPase_c"/>
    <property type="match status" value="1"/>
</dbReference>
<dbReference type="InterPro" id="IPR013757">
    <property type="entry name" value="Topo_IIA_A_a_sf"/>
</dbReference>
<dbReference type="FunFam" id="3.30.565.10:FF:000004">
    <property type="entry name" value="DNA topoisomerase 2"/>
    <property type="match status" value="1"/>
</dbReference>
<dbReference type="InterPro" id="IPR013759">
    <property type="entry name" value="Topo_IIA_B_C"/>
</dbReference>
<evidence type="ECO:0000256" key="9">
    <source>
        <dbReference type="ARBA" id="ARBA00023029"/>
    </source>
</evidence>
<dbReference type="PANTHER" id="PTHR10169">
    <property type="entry name" value="DNA TOPOISOMERASE/GYRASE"/>
    <property type="match status" value="1"/>
</dbReference>
<dbReference type="EC" id="5.6.2.2" evidence="13"/>
<dbReference type="FunFam" id="3.40.50.670:FF:000001">
    <property type="entry name" value="DNA topoisomerase 2"/>
    <property type="match status" value="2"/>
</dbReference>
<dbReference type="CDD" id="cd00187">
    <property type="entry name" value="TOP4c"/>
    <property type="match status" value="1"/>
</dbReference>
<dbReference type="Pfam" id="PF16898">
    <property type="entry name" value="TOPRIM_C"/>
    <property type="match status" value="1"/>
</dbReference>
<keyword evidence="7 13" id="KW-0067">ATP-binding</keyword>
<dbReference type="SUPFAM" id="SSF56719">
    <property type="entry name" value="Type II DNA topoisomerase"/>
    <property type="match status" value="1"/>
</dbReference>
<dbReference type="CDD" id="cd16930">
    <property type="entry name" value="HATPase_TopII-like"/>
    <property type="match status" value="1"/>
</dbReference>
<name>A0ABD1YYW8_9MARC</name>
<dbReference type="FunFam" id="3.30.1360.40:FF:000003">
    <property type="entry name" value="DNA topoisomerase 2"/>
    <property type="match status" value="1"/>
</dbReference>
<dbReference type="Gene3D" id="3.30.1360.40">
    <property type="match status" value="1"/>
</dbReference>
<feature type="compositionally biased region" description="Low complexity" evidence="15">
    <location>
        <begin position="24"/>
        <end position="33"/>
    </location>
</feature>
<keyword evidence="10 12" id="KW-0238">DNA-binding</keyword>
<comment type="function">
    <text evidence="13">Control of topological states of DNA by transient breakage and subsequent rejoining of DNA strands. Topoisomerase II makes double-strand breaks.</text>
</comment>
<feature type="domain" description="Topo IIA-type catalytic" evidence="17">
    <location>
        <begin position="728"/>
        <end position="1186"/>
    </location>
</feature>
<evidence type="ECO:0000259" key="17">
    <source>
        <dbReference type="PROSITE" id="PS52040"/>
    </source>
</evidence>
<comment type="cofactor">
    <cofactor evidence="3">
        <name>Mg(2+)</name>
        <dbReference type="ChEBI" id="CHEBI:18420"/>
    </cofactor>
</comment>
<dbReference type="Gene3D" id="3.40.50.670">
    <property type="match status" value="1"/>
</dbReference>
<dbReference type="GO" id="GO:0046872">
    <property type="term" value="F:metal ion binding"/>
    <property type="evidence" value="ECO:0007669"/>
    <property type="project" value="UniProtKB-KW"/>
</dbReference>
<dbReference type="PROSITE" id="PS52040">
    <property type="entry name" value="TOPO_IIA"/>
    <property type="match status" value="1"/>
</dbReference>
<dbReference type="Gene3D" id="3.30.565.10">
    <property type="entry name" value="Histidine kinase-like ATPase, C-terminal domain"/>
    <property type="match status" value="1"/>
</dbReference>
<dbReference type="FunFam" id="3.30.230.10:FF:000008">
    <property type="entry name" value="DNA topoisomerase 2"/>
    <property type="match status" value="1"/>
</dbReference>
<dbReference type="Pfam" id="PF01751">
    <property type="entry name" value="Toprim"/>
    <property type="match status" value="1"/>
</dbReference>
<dbReference type="InterPro" id="IPR031660">
    <property type="entry name" value="TOPRIM_C"/>
</dbReference>
<dbReference type="Gene3D" id="3.90.199.10">
    <property type="entry name" value="Topoisomerase II, domain 5"/>
    <property type="match status" value="1"/>
</dbReference>
<dbReference type="InterPro" id="IPR013506">
    <property type="entry name" value="Topo_IIA_bsu_dom2"/>
</dbReference>
<dbReference type="PRINTS" id="PR00418">
    <property type="entry name" value="TPI2FAMILY"/>
</dbReference>
<evidence type="ECO:0000256" key="13">
    <source>
        <dbReference type="RuleBase" id="RU362094"/>
    </source>
</evidence>
<feature type="domain" description="Toprim" evidence="16">
    <location>
        <begin position="480"/>
        <end position="594"/>
    </location>
</feature>
<dbReference type="GO" id="GO:0003918">
    <property type="term" value="F:DNA topoisomerase type II (double strand cut, ATP-hydrolyzing) activity"/>
    <property type="evidence" value="ECO:0007669"/>
    <property type="project" value="UniProtKB-UniRule"/>
</dbReference>
<keyword evidence="5" id="KW-0479">Metal-binding</keyword>
<dbReference type="PRINTS" id="PR01158">
    <property type="entry name" value="TOPISMRASEII"/>
</dbReference>
<dbReference type="InterPro" id="IPR002205">
    <property type="entry name" value="Topo_IIA_dom_A"/>
</dbReference>
<evidence type="ECO:0000313" key="18">
    <source>
        <dbReference type="EMBL" id="KAL2635004.1"/>
    </source>
</evidence>
<comment type="caution">
    <text evidence="18">The sequence shown here is derived from an EMBL/GenBank/DDBJ whole genome shotgun (WGS) entry which is preliminary data.</text>
</comment>
<dbReference type="InterPro" id="IPR003594">
    <property type="entry name" value="HATPase_dom"/>
</dbReference>
<dbReference type="Proteomes" id="UP001605036">
    <property type="component" value="Unassembled WGS sequence"/>
</dbReference>
<dbReference type="PANTHER" id="PTHR10169:SF38">
    <property type="entry name" value="DNA TOPOISOMERASE 2"/>
    <property type="match status" value="1"/>
</dbReference>
<feature type="coiled-coil region" evidence="14">
    <location>
        <begin position="1048"/>
        <end position="1075"/>
    </location>
</feature>
<dbReference type="CDD" id="cd03481">
    <property type="entry name" value="TopoIIA_Trans_ScTopoIIA"/>
    <property type="match status" value="1"/>
</dbReference>
<dbReference type="GO" id="GO:0006265">
    <property type="term" value="P:DNA topological change"/>
    <property type="evidence" value="ECO:0007669"/>
    <property type="project" value="UniProtKB-UniRule"/>
</dbReference>
<feature type="region of interest" description="Disordered" evidence="15">
    <location>
        <begin position="1222"/>
        <end position="1274"/>
    </location>
</feature>
<dbReference type="FunFam" id="3.30.1490.30:FF:000001">
    <property type="entry name" value="DNA topoisomerase 2"/>
    <property type="match status" value="1"/>
</dbReference>
<feature type="region of interest" description="Disordered" evidence="15">
    <location>
        <begin position="24"/>
        <end position="54"/>
    </location>
</feature>
<dbReference type="Gene3D" id="1.10.268.10">
    <property type="entry name" value="Topoisomerase, domain 3"/>
    <property type="match status" value="1"/>
</dbReference>
<feature type="region of interest" description="Disordered" evidence="15">
    <location>
        <begin position="1102"/>
        <end position="1134"/>
    </location>
</feature>
<dbReference type="Gene3D" id="3.30.1490.30">
    <property type="match status" value="1"/>
</dbReference>
<comment type="subunit">
    <text evidence="13">Homodimer.</text>
</comment>
<dbReference type="CDD" id="cd03365">
    <property type="entry name" value="TOPRIM_TopoIIA"/>
    <property type="match status" value="1"/>
</dbReference>
<keyword evidence="19" id="KW-1185">Reference proteome</keyword>
<evidence type="ECO:0000256" key="10">
    <source>
        <dbReference type="ARBA" id="ARBA00023125"/>
    </source>
</evidence>
<sequence length="1529" mass="169537">MEEMMIDPENAGVVKKGSKAKAAGKGASKAAAVPRPLQSSSGANVEAGRQGKSIEQTYQKKTQLEHILLRPDTYVGSIEKHKQSLWVYEDGKMVLREVSYVPGLYKIFDEILVNAADNKQRDPTMDSVKVDINVAQNTISVFNNGAGVPVEIHAEEGVYVPEMIFGHLLTSSNYDDSEKKTTGGRNGYGAKLANIFSTEFTIETADGNRQRRYKQVFTNNMGVKGEPAITKCKPNENWTKVTFKPDLPKFNMTYLEEDVVALMSKRVIDIAGVLGKTVKVELNGQRLPIKSFSDYVSLYLTAAAAISNRDEPLPKLYEKVNDRWEVVVTLSDGQFQQVSYVNSIATIKGGTHVAYVTDQIVSNVLAIVNKKNKTAAVKPFQIKNHLWVFVNSLIDNPAFDSQTKETLTTRQSSFGSKCELSPEFLKKVAKCGIVENVLTWAEFKQSQNLKKTDGVKRQRLTGITKLDDANDAGGRYSQECTLILTEGDSAKALAMAGISVVGRNKYGCFPLRGKLLNVREASKQQVMDNAEINNIKQILGLQHGKDYDSTKSLRYGHLMIMTDQDHDGSHIKGLLINFIHSFWPSLLKIPNFLLEFITPIVKATHKNGQVLSFYSMPEYESWKESIAGDAKKWTIKYYKGLGTSTSKEGKEYFMDLVRHKKDFTWSSDRDGDAIEMAFSKKKVDMRKTWLRHYEPGTFLDQSAEVINYEDFVNKELIQFSIADLARSIPSMVDGLKPGQRKILFCSFKRKFFKQAKVAQFSGYVSEHSAYHHGEQSLASTIINMAQTYVGSNNINLLQPLGQFGTRNQGGKDHASARYIFTCLSPITRLVFPEPDDKLLDFLKEDGQSIEPKWYAPILPMVLVNGSEGIGTGWSTYIPNYNPRDIVDNLKHLLKDEPMTPMDPWYKGFSGTVERTAVKDGGVTYTCTGTIDQINETSLKITELPVKKWTQDYKEYLESLMVGSAKIKEPFIKDYREHGTDTTVDFEVQLSEENMNVALQEGLTKKFNLTTKISTGNMHLFDANGIIKKYDTPEQILEEFFHIRLDLYVKRKAVQLANLEEELAKLSNKVRFILAVVKGEIIVSNRKRADLLEELKLKNFRPFPKSGKKDEPPVAGADGAEAEESSEQEEPKLEEARVGDFEYLLSLAIGTLTYEKVQQLLSQQADFEDQVDKLRRASPKDLWIEDLDAFLAQLDVIEAEEAKDAEYERKVMANEGSKIMRRAGAAKAVRKPAQPKKSASAASAAGEGSSGAPAPKKKPAAGRVAAKKAPTAKLVELDDSGEEDIGLDLNLTDRMAAMKLRGSSPSSSPVSEVAMEAPKAPDSSVVMNLSDSEGETRRPPVPGRKTTGRAAAKRTTKPQVVHSDSEEDDFIDLQSDSEFEDEEVSAPKGRKKAAAPRKAPAAKKPPVPRKAASTASSDAVAAPKKRGPKPKAKADDVSSSPKLSPRTKVQRLRISPFHKKSGPVETSTGLPRSAPKFDDEEEVSIVEKVAPAARPRRATQPTAKYSDAFASLSEDESASSGDSSDFEDEE</sequence>
<evidence type="ECO:0000256" key="15">
    <source>
        <dbReference type="SAM" id="MobiDB-lite"/>
    </source>
</evidence>
<evidence type="ECO:0000256" key="3">
    <source>
        <dbReference type="ARBA" id="ARBA00001946"/>
    </source>
</evidence>
<dbReference type="InterPro" id="IPR013758">
    <property type="entry name" value="Topo_IIA_A/C_ab"/>
</dbReference>
<evidence type="ECO:0000256" key="5">
    <source>
        <dbReference type="ARBA" id="ARBA00022723"/>
    </source>
</evidence>
<dbReference type="InterPro" id="IPR001241">
    <property type="entry name" value="Topo_IIA"/>
</dbReference>
<dbReference type="Pfam" id="PF00521">
    <property type="entry name" value="DNA_topoisoIV"/>
    <property type="match status" value="1"/>
</dbReference>
<evidence type="ECO:0000256" key="2">
    <source>
        <dbReference type="ARBA" id="ARBA00001913"/>
    </source>
</evidence>
<evidence type="ECO:0000259" key="16">
    <source>
        <dbReference type="PROSITE" id="PS50880"/>
    </source>
</evidence>
<gene>
    <name evidence="18" type="ORF">R1flu_006483</name>
</gene>
<dbReference type="InterPro" id="IPR014721">
    <property type="entry name" value="Ribsml_uS5_D2-typ_fold_subgr"/>
</dbReference>
<dbReference type="Gene3D" id="3.30.230.10">
    <property type="match status" value="1"/>
</dbReference>
<feature type="compositionally biased region" description="Low complexity" evidence="15">
    <location>
        <begin position="1489"/>
        <end position="1522"/>
    </location>
</feature>
<feature type="compositionally biased region" description="Basic residues" evidence="15">
    <location>
        <begin position="1447"/>
        <end position="1460"/>
    </location>
</feature>
<feature type="compositionally biased region" description="Acidic residues" evidence="15">
    <location>
        <begin position="1364"/>
        <end position="1383"/>
    </location>
</feature>
<dbReference type="InterPro" id="IPR013760">
    <property type="entry name" value="Topo_IIA-like_dom_sf"/>
</dbReference>
<dbReference type="InterPro" id="IPR050634">
    <property type="entry name" value="DNA_Topoisomerase_II"/>
</dbReference>
<dbReference type="FunFam" id="3.90.199.10:FF:000002">
    <property type="entry name" value="DNA topoisomerase 2"/>
    <property type="match status" value="1"/>
</dbReference>
<evidence type="ECO:0000256" key="8">
    <source>
        <dbReference type="ARBA" id="ARBA00022842"/>
    </source>
</evidence>
<comment type="similarity">
    <text evidence="4 13">Belongs to the type II topoisomerase family.</text>
</comment>
<keyword evidence="14" id="KW-0175">Coiled coil</keyword>
<proteinExistence type="inferred from homology"/>
<evidence type="ECO:0000256" key="6">
    <source>
        <dbReference type="ARBA" id="ARBA00022741"/>
    </source>
</evidence>
<feature type="region of interest" description="Disordered" evidence="15">
    <location>
        <begin position="1297"/>
        <end position="1529"/>
    </location>
</feature>
<dbReference type="SMART" id="SM00434">
    <property type="entry name" value="TOP4c"/>
    <property type="match status" value="1"/>
</dbReference>
<evidence type="ECO:0000256" key="12">
    <source>
        <dbReference type="PROSITE-ProRule" id="PRU01384"/>
    </source>
</evidence>
<evidence type="ECO:0000256" key="7">
    <source>
        <dbReference type="ARBA" id="ARBA00022840"/>
    </source>
</evidence>
<evidence type="ECO:0000256" key="11">
    <source>
        <dbReference type="ARBA" id="ARBA00023235"/>
    </source>
</evidence>
<dbReference type="InterPro" id="IPR036890">
    <property type="entry name" value="HATPase_C_sf"/>
</dbReference>
<dbReference type="InterPro" id="IPR018522">
    <property type="entry name" value="TopoIIA_CS"/>
</dbReference>
<dbReference type="SUPFAM" id="SSF55874">
    <property type="entry name" value="ATPase domain of HSP90 chaperone/DNA topoisomerase II/histidine kinase"/>
    <property type="match status" value="1"/>
</dbReference>
<evidence type="ECO:0000313" key="19">
    <source>
        <dbReference type="Proteomes" id="UP001605036"/>
    </source>
</evidence>
<dbReference type="PROSITE" id="PS00177">
    <property type="entry name" value="TOPOISOMERASE_II"/>
    <property type="match status" value="1"/>
</dbReference>
<evidence type="ECO:0000256" key="4">
    <source>
        <dbReference type="ARBA" id="ARBA00011080"/>
    </source>
</evidence>
<comment type="catalytic activity">
    <reaction evidence="1 12 13">
        <text>ATP-dependent breakage, passage and rejoining of double-stranded DNA.</text>
        <dbReference type="EC" id="5.6.2.2"/>
    </reaction>
</comment>
<comment type="cofactor">
    <cofactor evidence="2">
        <name>Ca(2+)</name>
        <dbReference type="ChEBI" id="CHEBI:29108"/>
    </cofactor>
</comment>
<dbReference type="PROSITE" id="PS50880">
    <property type="entry name" value="TOPRIM"/>
    <property type="match status" value="1"/>
</dbReference>
<keyword evidence="8" id="KW-0460">Magnesium</keyword>
<dbReference type="InterPro" id="IPR006171">
    <property type="entry name" value="TOPRIM_dom"/>
</dbReference>
<dbReference type="InterPro" id="IPR034157">
    <property type="entry name" value="TOPRIM_TopoII"/>
</dbReference>
<accession>A0ABD1YYW8</accession>
<keyword evidence="11 12" id="KW-0413">Isomerase</keyword>
<dbReference type="Pfam" id="PF00204">
    <property type="entry name" value="DNA_gyraseB"/>
    <property type="match status" value="1"/>
</dbReference>
<evidence type="ECO:0000256" key="14">
    <source>
        <dbReference type="SAM" id="Coils"/>
    </source>
</evidence>
<reference evidence="18 19" key="1">
    <citation type="submission" date="2024-09" db="EMBL/GenBank/DDBJ databases">
        <title>Chromosome-scale assembly of Riccia fluitans.</title>
        <authorList>
            <person name="Paukszto L."/>
            <person name="Sawicki J."/>
            <person name="Karawczyk K."/>
            <person name="Piernik-Szablinska J."/>
            <person name="Szczecinska M."/>
            <person name="Mazdziarz M."/>
        </authorList>
    </citation>
    <scope>NUCLEOTIDE SEQUENCE [LARGE SCALE GENOMIC DNA]</scope>
    <source>
        <strain evidence="18">Rf_01</strain>
        <tissue evidence="18">Aerial parts of the thallus</tissue>
    </source>
</reference>
<dbReference type="InterPro" id="IPR020568">
    <property type="entry name" value="Ribosomal_Su5_D2-typ_SF"/>
</dbReference>
<organism evidence="18 19">
    <name type="scientific">Riccia fluitans</name>
    <dbReference type="NCBI Taxonomy" id="41844"/>
    <lineage>
        <taxon>Eukaryota</taxon>
        <taxon>Viridiplantae</taxon>
        <taxon>Streptophyta</taxon>
        <taxon>Embryophyta</taxon>
        <taxon>Marchantiophyta</taxon>
        <taxon>Marchantiopsida</taxon>
        <taxon>Marchantiidae</taxon>
        <taxon>Marchantiales</taxon>
        <taxon>Ricciaceae</taxon>
        <taxon>Riccia</taxon>
    </lineage>
</organism>
<feature type="compositionally biased region" description="Low complexity" evidence="15">
    <location>
        <begin position="1234"/>
        <end position="1253"/>
    </location>
</feature>
<evidence type="ECO:0000256" key="1">
    <source>
        <dbReference type="ARBA" id="ARBA00000185"/>
    </source>
</evidence>
<dbReference type="SMART" id="SM00433">
    <property type="entry name" value="TOP2c"/>
    <property type="match status" value="1"/>
</dbReference>
<feature type="compositionally biased region" description="Low complexity" evidence="15">
    <location>
        <begin position="1395"/>
        <end position="1421"/>
    </location>
</feature>
<keyword evidence="6 13" id="KW-0547">Nucleotide-binding</keyword>